<sequence length="1191" mass="133253">MSAALGKLRGAVTKIMTETGPPADGEGGGDGDEGGRSQLEVPRRVNIWTELARGMKKVNTEEADQPNAPAESGLERLQVVGGPSGPRERRGSKMRIKSLVSHLDSVLNKPLTATELEGGMRVEEVLQLQHLKQVKYQFETHQPTARSPERDSQSRAQQQQQQRPRKAGMLNVEEFKNVLCRVIGHDRFADQLERLFHRLDTDSHGVVSWQEFCNYMMLYLSESDRLSVRVEPPFKSEPRLRHVMYNRQEPTARLLLTETPTRPISVSKTGCILLWDCLLKLEAHLETQGGHTDLAATGKRLFNEWVMDAAFMENCKKLVLSTTGREVKFYDIASNVIKEEFVLYGMRSVATALKFHYQKEAANKDCQLFMGDDQGSLTILVFKRPMQQLFDIPPDPNHRSQRVWYHELASAHTRCVEVQVHEGLHSEGINDLVYLPDAGCTVSCSSSPNNSVVIYKLSQKRAVYTFRLRRGVECFDIARGINLLVTGSPDHLVRFWNPYVPSKPTALMEGHNNSVLSVRIHERHGYIVSYARDGAIKVWDIRAQRCVQTVIVRIPYAVSDKMPEHMACPLTLHVPSNTVYLTSNDNIVQYRLGKAADPVPGLVQTHRTQLCAAIYNPLFRQVTTASDDSCVTTWDLETGNKCLVFANAHGEEEITCLAYDHTWRRLFTGSRHGCLKVWNFQTGQQLHDLAKTADAEITGMCVVPSQQRILTVGWSRAIVCYKDSNPEDLVRPAVEWRGGVQHEDDILTSDFCPPDLFATASYDGAILVWHVELEKLLVRLREGFHERIEKKIYRAQGLTPPPSRCSTATGNSRPNSRHRLSRPDRGAAERSPTPAVDKLLFLKQRASEKRHRDSGFLVTSEAGFVRFWSVHGRRHEMAAFQAAAEPDECVLAMATNRRNTALLTGDTCGYVRNWTIGGYALFQKDKLETIAPPCLTEFRAHDVAIVSVDFAEVERGDFIVTASVDCTAKLFSANGDVIGTFGQPKPWDINNRKTWKQAQIDRQKFFDEVDALPDEADEKGKPSSARKSFPVQPMIVETDESGDQLPDATMKVRSQTMPVVSASDNEGHKPQIGLKAELDFERIRMSRSGRRHEFGGVEAQATMPMGAACTPYTALKTTEFKSFSLSANLPQPSWSAGRSKTDVGFARAAEPVVRSPGGIGRDLQKSAGERPERGVGRGKLQVRLPPIPDAP</sequence>
<protein>
    <recommendedName>
        <fullName evidence="5">EF-hand domain-containing protein</fullName>
    </recommendedName>
</protein>
<dbReference type="InterPro" id="IPR019775">
    <property type="entry name" value="WD40_repeat_CS"/>
</dbReference>
<dbReference type="InterPro" id="IPR002048">
    <property type="entry name" value="EF_hand_dom"/>
</dbReference>
<organism evidence="6 7">
    <name type="scientific">Macrostomum lignano</name>
    <dbReference type="NCBI Taxonomy" id="282301"/>
    <lineage>
        <taxon>Eukaryota</taxon>
        <taxon>Metazoa</taxon>
        <taxon>Spiralia</taxon>
        <taxon>Lophotrochozoa</taxon>
        <taxon>Platyhelminthes</taxon>
        <taxon>Rhabditophora</taxon>
        <taxon>Macrostomorpha</taxon>
        <taxon>Macrostomida</taxon>
        <taxon>Macrostomidae</taxon>
        <taxon>Macrostomum</taxon>
    </lineage>
</organism>
<dbReference type="SUPFAM" id="SSF50978">
    <property type="entry name" value="WD40 repeat-like"/>
    <property type="match status" value="2"/>
</dbReference>
<dbReference type="PROSITE" id="PS50082">
    <property type="entry name" value="WD_REPEATS_2"/>
    <property type="match status" value="3"/>
</dbReference>
<feature type="region of interest" description="Disordered" evidence="4">
    <location>
        <begin position="798"/>
        <end position="832"/>
    </location>
</feature>
<keyword evidence="7" id="KW-1185">Reference proteome</keyword>
<dbReference type="InterPro" id="IPR036322">
    <property type="entry name" value="WD40_repeat_dom_sf"/>
</dbReference>
<feature type="region of interest" description="Disordered" evidence="4">
    <location>
        <begin position="1149"/>
        <end position="1191"/>
    </location>
</feature>
<dbReference type="Proteomes" id="UP000215902">
    <property type="component" value="Unassembled WGS sequence"/>
</dbReference>
<evidence type="ECO:0000256" key="4">
    <source>
        <dbReference type="SAM" id="MobiDB-lite"/>
    </source>
</evidence>
<feature type="repeat" description="WD" evidence="3">
    <location>
        <begin position="647"/>
        <end position="688"/>
    </location>
</feature>
<evidence type="ECO:0000256" key="2">
    <source>
        <dbReference type="ARBA" id="ARBA00022737"/>
    </source>
</evidence>
<comment type="caution">
    <text evidence="6">The sequence shown here is derived from an EMBL/GenBank/DDBJ whole genome shotgun (WGS) entry which is preliminary data.</text>
</comment>
<dbReference type="GO" id="GO:0005509">
    <property type="term" value="F:calcium ion binding"/>
    <property type="evidence" value="ECO:0007669"/>
    <property type="project" value="InterPro"/>
</dbReference>
<dbReference type="PANTHER" id="PTHR44324:SF3">
    <property type="entry name" value="WD REPEAT-CONTAINING PROTEIN 49-LIKE"/>
    <property type="match status" value="1"/>
</dbReference>
<keyword evidence="2" id="KW-0677">Repeat</keyword>
<feature type="region of interest" description="Disordered" evidence="4">
    <location>
        <begin position="1"/>
        <end position="42"/>
    </location>
</feature>
<dbReference type="AlphaFoldDB" id="A0A267EBQ7"/>
<dbReference type="OrthoDB" id="75172at2759"/>
<dbReference type="InterPro" id="IPR015943">
    <property type="entry name" value="WD40/YVTN_repeat-like_dom_sf"/>
</dbReference>
<feature type="region of interest" description="Disordered" evidence="4">
    <location>
        <begin position="139"/>
        <end position="168"/>
    </location>
</feature>
<dbReference type="SUPFAM" id="SSF47473">
    <property type="entry name" value="EF-hand"/>
    <property type="match status" value="1"/>
</dbReference>
<keyword evidence="1 3" id="KW-0853">WD repeat</keyword>
<dbReference type="SMART" id="SM00320">
    <property type="entry name" value="WD40"/>
    <property type="match status" value="9"/>
</dbReference>
<name>A0A267EBQ7_9PLAT</name>
<dbReference type="EMBL" id="NIVC01002306">
    <property type="protein sequence ID" value="PAA59021.1"/>
    <property type="molecule type" value="Genomic_DNA"/>
</dbReference>
<evidence type="ECO:0000259" key="5">
    <source>
        <dbReference type="PROSITE" id="PS50222"/>
    </source>
</evidence>
<evidence type="ECO:0000313" key="7">
    <source>
        <dbReference type="Proteomes" id="UP000215902"/>
    </source>
</evidence>
<dbReference type="PROSITE" id="PS00678">
    <property type="entry name" value="WD_REPEATS_1"/>
    <property type="match status" value="1"/>
</dbReference>
<evidence type="ECO:0000256" key="1">
    <source>
        <dbReference type="ARBA" id="ARBA00022574"/>
    </source>
</evidence>
<dbReference type="InterPro" id="IPR051242">
    <property type="entry name" value="WD-EF-hand_domain"/>
</dbReference>
<accession>A0A267EBQ7</accession>
<feature type="compositionally biased region" description="Basic and acidic residues" evidence="4">
    <location>
        <begin position="1162"/>
        <end position="1175"/>
    </location>
</feature>
<feature type="domain" description="EF-hand" evidence="5">
    <location>
        <begin position="187"/>
        <end position="222"/>
    </location>
</feature>
<feature type="repeat" description="WD" evidence="3">
    <location>
        <begin position="508"/>
        <end position="549"/>
    </location>
</feature>
<reference evidence="6 7" key="1">
    <citation type="submission" date="2017-06" db="EMBL/GenBank/DDBJ databases">
        <title>A platform for efficient transgenesis in Macrostomum lignano, a flatworm model organism for stem cell research.</title>
        <authorList>
            <person name="Berezikov E."/>
        </authorList>
    </citation>
    <scope>NUCLEOTIDE SEQUENCE [LARGE SCALE GENOMIC DNA]</scope>
    <source>
        <strain evidence="6">DV1</strain>
        <tissue evidence="6">Whole organism</tissue>
    </source>
</reference>
<dbReference type="InterPro" id="IPR011992">
    <property type="entry name" value="EF-hand-dom_pair"/>
</dbReference>
<dbReference type="InterPro" id="IPR001680">
    <property type="entry name" value="WD40_rpt"/>
</dbReference>
<evidence type="ECO:0000313" key="6">
    <source>
        <dbReference type="EMBL" id="PAA59021.1"/>
    </source>
</evidence>
<dbReference type="STRING" id="282301.A0A267EBQ7"/>
<dbReference type="PROSITE" id="PS50294">
    <property type="entry name" value="WD_REPEATS_REGION"/>
    <property type="match status" value="1"/>
</dbReference>
<feature type="repeat" description="WD" evidence="3">
    <location>
        <begin position="603"/>
        <end position="644"/>
    </location>
</feature>
<proteinExistence type="predicted"/>
<gene>
    <name evidence="6" type="ORF">BOX15_Mlig011349g1</name>
</gene>
<feature type="compositionally biased region" description="Polar residues" evidence="4">
    <location>
        <begin position="804"/>
        <end position="814"/>
    </location>
</feature>
<dbReference type="Gene3D" id="1.10.238.10">
    <property type="entry name" value="EF-hand"/>
    <property type="match status" value="1"/>
</dbReference>
<dbReference type="Gene3D" id="2.130.10.10">
    <property type="entry name" value="YVTN repeat-like/Quinoprotein amine dehydrogenase"/>
    <property type="match status" value="2"/>
</dbReference>
<evidence type="ECO:0000256" key="3">
    <source>
        <dbReference type="PROSITE-ProRule" id="PRU00221"/>
    </source>
</evidence>
<feature type="region of interest" description="Disordered" evidence="4">
    <location>
        <begin position="57"/>
        <end position="93"/>
    </location>
</feature>
<dbReference type="PROSITE" id="PS50222">
    <property type="entry name" value="EF_HAND_2"/>
    <property type="match status" value="1"/>
</dbReference>
<dbReference type="PANTHER" id="PTHR44324">
    <property type="entry name" value="WD40 REPEAT DOMAIN 95"/>
    <property type="match status" value="1"/>
</dbReference>
<dbReference type="Pfam" id="PF00400">
    <property type="entry name" value="WD40"/>
    <property type="match status" value="3"/>
</dbReference>